<sequence>MLSTLAAAQSCQTVTLPEIPELYDPNFLDVLIPARESSTRQSEPEPTLVAETPRNSMMEALKRTTHKTLTQNLAPTYDSTLSPTLDAFQSLASAFTAVEFNKYLEDAWAEDPDLTLRIIWNIRSIHDGKGDKELFYKAFGWLYNCHPRTAISNLRWLVEPVCTTPKSNQGLAHGYWKDLLNIIALAAVDELHFIAHPSSFLHGYRQMYHNHWYHARKGGKSRDPAACIAASLAKDAESQEVARKTRAVVGAQRYDNLVKKLAQPKFRALYIAVARLFSDRLAKDLRILDELDALSPDADRVPLLKQISLAGKWAPTPMGAHDRHTNIATAISLLLRHAQAPSRYPSALDQPLEPIEAAIILRSFYQRWVLTRLRSVSAVPEPLMSANRWVEIKYNRVPSVCMKNNLEYFYQHDPSRFQEYLTSVEKGRKKISGATLFPHELVARAVALGAPVEADENHEFKSLKEFKRSLKTMQIRVVEAQWKTLIERLRESGSINNALAICDVSGSMGDLDYAARNCKKLKNIEPILPAISLSLVLAHLAKAPFTGGFITFSERPEFVQLDLTKPLHQMIETMSTSHWSMNTDLHAVFLKLLLPLAVKNKVPQEEMIKRLFIFSDMQFDECSGSSRDAATWATNHDVIERAYKEAGYEMPQIVYWDLAQFGTVEVQGDREGVALLNGLSPALLKVFMGESEEEWEEVGMDGEVEKEVFNPVAIMQKAVMRKSFDGLVVVD</sequence>
<dbReference type="PANTHER" id="PTHR31373">
    <property type="entry name" value="OS06G0652100 PROTEIN"/>
    <property type="match status" value="1"/>
</dbReference>
<evidence type="ECO:0000313" key="4">
    <source>
        <dbReference type="Proteomes" id="UP000565441"/>
    </source>
</evidence>
<dbReference type="Pfam" id="PF11443">
    <property type="entry name" value="DUF2828"/>
    <property type="match status" value="1"/>
</dbReference>
<dbReference type="InterPro" id="IPR056690">
    <property type="entry name" value="DUF7788"/>
</dbReference>
<organism evidence="3 4">
    <name type="scientific">Tricholomella constricta</name>
    <dbReference type="NCBI Taxonomy" id="117010"/>
    <lineage>
        <taxon>Eukaryota</taxon>
        <taxon>Fungi</taxon>
        <taxon>Dikarya</taxon>
        <taxon>Basidiomycota</taxon>
        <taxon>Agaricomycotina</taxon>
        <taxon>Agaricomycetes</taxon>
        <taxon>Agaricomycetidae</taxon>
        <taxon>Agaricales</taxon>
        <taxon>Tricholomatineae</taxon>
        <taxon>Lyophyllaceae</taxon>
        <taxon>Tricholomella</taxon>
    </lineage>
</organism>
<feature type="domain" description="DUF7788" evidence="2">
    <location>
        <begin position="497"/>
        <end position="719"/>
    </location>
</feature>
<accession>A0A8H5H094</accession>
<evidence type="ECO:0000259" key="1">
    <source>
        <dbReference type="Pfam" id="PF11443"/>
    </source>
</evidence>
<protein>
    <submittedName>
        <fullName evidence="3">Uncharacterized protein</fullName>
    </submittedName>
</protein>
<dbReference type="SUPFAM" id="SSF53300">
    <property type="entry name" value="vWA-like"/>
    <property type="match status" value="1"/>
</dbReference>
<dbReference type="PIRSF" id="PIRSF015417">
    <property type="entry name" value="T31B5_30_vWA"/>
    <property type="match status" value="1"/>
</dbReference>
<dbReference type="EMBL" id="JAACJP010000035">
    <property type="protein sequence ID" value="KAF5374611.1"/>
    <property type="molecule type" value="Genomic_DNA"/>
</dbReference>
<gene>
    <name evidence="3" type="ORF">D9615_008956</name>
</gene>
<dbReference type="Gene3D" id="3.40.50.410">
    <property type="entry name" value="von Willebrand factor, type A domain"/>
    <property type="match status" value="1"/>
</dbReference>
<evidence type="ECO:0000259" key="2">
    <source>
        <dbReference type="Pfam" id="PF25043"/>
    </source>
</evidence>
<dbReference type="InterPro" id="IPR011205">
    <property type="entry name" value="UCP015417_vWA"/>
</dbReference>
<name>A0A8H5H094_9AGAR</name>
<dbReference type="OrthoDB" id="1149618at2759"/>
<dbReference type="InterPro" id="IPR036465">
    <property type="entry name" value="vWFA_dom_sf"/>
</dbReference>
<dbReference type="Pfam" id="PF25043">
    <property type="entry name" value="DUF7788"/>
    <property type="match status" value="1"/>
</dbReference>
<reference evidence="3 4" key="1">
    <citation type="journal article" date="2020" name="ISME J.">
        <title>Uncovering the hidden diversity of litter-decomposition mechanisms in mushroom-forming fungi.</title>
        <authorList>
            <person name="Floudas D."/>
            <person name="Bentzer J."/>
            <person name="Ahren D."/>
            <person name="Johansson T."/>
            <person name="Persson P."/>
            <person name="Tunlid A."/>
        </authorList>
    </citation>
    <scope>NUCLEOTIDE SEQUENCE [LARGE SCALE GENOMIC DNA]</scope>
    <source>
        <strain evidence="3 4">CBS 661.87</strain>
    </source>
</reference>
<feature type="domain" description="DUF2828" evidence="1">
    <location>
        <begin position="70"/>
        <end position="495"/>
    </location>
</feature>
<dbReference type="InterPro" id="IPR058580">
    <property type="entry name" value="DUF2828"/>
</dbReference>
<proteinExistence type="predicted"/>
<comment type="caution">
    <text evidence="3">The sequence shown here is derived from an EMBL/GenBank/DDBJ whole genome shotgun (WGS) entry which is preliminary data.</text>
</comment>
<dbReference type="AlphaFoldDB" id="A0A8H5H094"/>
<evidence type="ECO:0000313" key="3">
    <source>
        <dbReference type="EMBL" id="KAF5374611.1"/>
    </source>
</evidence>
<dbReference type="Proteomes" id="UP000565441">
    <property type="component" value="Unassembled WGS sequence"/>
</dbReference>
<keyword evidence="4" id="KW-1185">Reference proteome</keyword>
<dbReference type="PANTHER" id="PTHR31373:SF27">
    <property type="entry name" value="TROVE DOMAIN-CONTAINING PROTEIN"/>
    <property type="match status" value="1"/>
</dbReference>